<comment type="catalytic activity">
    <reaction evidence="8 9">
        <text>GTP + H2O = GDP + phosphate + H(+)</text>
        <dbReference type="Rhea" id="RHEA:19669"/>
        <dbReference type="ChEBI" id="CHEBI:15377"/>
        <dbReference type="ChEBI" id="CHEBI:15378"/>
        <dbReference type="ChEBI" id="CHEBI:37565"/>
        <dbReference type="ChEBI" id="CHEBI:43474"/>
        <dbReference type="ChEBI" id="CHEBI:58189"/>
        <dbReference type="EC" id="3.6.5.4"/>
    </reaction>
</comment>
<dbReference type="EMBL" id="CP025543">
    <property type="protein sequence ID" value="AUM62890.1"/>
    <property type="molecule type" value="Genomic_DNA"/>
</dbReference>
<dbReference type="RefSeq" id="WP_101780935.1">
    <property type="nucleotide sequence ID" value="NZ_CP025543.1"/>
</dbReference>
<dbReference type="InterPro" id="IPR004390">
    <property type="entry name" value="SR_rcpt_FtsY"/>
</dbReference>
<evidence type="ECO:0000256" key="8">
    <source>
        <dbReference type="ARBA" id="ARBA00048027"/>
    </source>
</evidence>
<dbReference type="GO" id="GO:0005525">
    <property type="term" value="F:GTP binding"/>
    <property type="evidence" value="ECO:0007669"/>
    <property type="project" value="UniProtKB-UniRule"/>
</dbReference>
<evidence type="ECO:0000256" key="2">
    <source>
        <dbReference type="ARBA" id="ARBA00022490"/>
    </source>
</evidence>
<sequence length="328" mass="36944">MGFWNNLKQRREIKKVQKKHKKDHKNTLTFSNDIKKLSKNYKEPNSDFFEELENILIKTDMGMKMVLEISNGVQKKAKPKHSFNEIKEILVEEIYDTYTDSGKFKTELNYKDNRLNVFIMVGVNGVGKTTSIAKIANYYSAMGKKVLIAAADTFRAGAVEQLQEWCDKRLTNVDLIKSTNGSKDPASVVFDGIKKADEENYDLLLIDTAGRLQNKDNLMKELEKMTKIIQKSVNDGPHERLLVIDAQTGQNGISQAKAFAETTNVSGIVLTKMDGTSKGGIALAIKDILNIPVKLIGTGETVNDIEEFDVDNYIWELTSDFMEDGKND</sequence>
<dbReference type="SMART" id="SM00962">
    <property type="entry name" value="SRP54"/>
    <property type="match status" value="1"/>
</dbReference>
<keyword evidence="4 9" id="KW-0378">Hydrolase</keyword>
<dbReference type="SMART" id="SM00382">
    <property type="entry name" value="AAA"/>
    <property type="match status" value="1"/>
</dbReference>
<keyword evidence="2 9" id="KW-0963">Cytoplasm</keyword>
<dbReference type="FunFam" id="3.40.50.300:FF:000053">
    <property type="entry name" value="Signal recognition particle receptor FtsY"/>
    <property type="match status" value="1"/>
</dbReference>
<dbReference type="SUPFAM" id="SSF47364">
    <property type="entry name" value="Domain of the SRP/SRP receptor G-proteins"/>
    <property type="match status" value="1"/>
</dbReference>
<dbReference type="InterPro" id="IPR003593">
    <property type="entry name" value="AAA+_ATPase"/>
</dbReference>
<keyword evidence="7 9" id="KW-0675">Receptor</keyword>
<dbReference type="PANTHER" id="PTHR43134">
    <property type="entry name" value="SIGNAL RECOGNITION PARTICLE RECEPTOR SUBUNIT ALPHA"/>
    <property type="match status" value="1"/>
</dbReference>
<proteinExistence type="inferred from homology"/>
<evidence type="ECO:0000313" key="11">
    <source>
        <dbReference type="EMBL" id="AUM62890.1"/>
    </source>
</evidence>
<feature type="binding site" evidence="9">
    <location>
        <begin position="122"/>
        <end position="129"/>
    </location>
    <ligand>
        <name>GTP</name>
        <dbReference type="ChEBI" id="CHEBI:37565"/>
    </ligand>
</feature>
<evidence type="ECO:0000256" key="4">
    <source>
        <dbReference type="ARBA" id="ARBA00022801"/>
    </source>
</evidence>
<dbReference type="GO" id="GO:0006614">
    <property type="term" value="P:SRP-dependent cotranslational protein targeting to membrane"/>
    <property type="evidence" value="ECO:0007669"/>
    <property type="project" value="InterPro"/>
</dbReference>
<dbReference type="InterPro" id="IPR000897">
    <property type="entry name" value="SRP54_GTPase_dom"/>
</dbReference>
<dbReference type="OrthoDB" id="9804720at2"/>
<dbReference type="Proteomes" id="UP000234790">
    <property type="component" value="Chromosome"/>
</dbReference>
<evidence type="ECO:0000256" key="5">
    <source>
        <dbReference type="ARBA" id="ARBA00023134"/>
    </source>
</evidence>
<dbReference type="EC" id="3.6.5.4" evidence="9"/>
<evidence type="ECO:0000256" key="3">
    <source>
        <dbReference type="ARBA" id="ARBA00022741"/>
    </source>
</evidence>
<dbReference type="Pfam" id="PF02881">
    <property type="entry name" value="SRP54_N"/>
    <property type="match status" value="1"/>
</dbReference>
<dbReference type="Gene3D" id="3.40.50.300">
    <property type="entry name" value="P-loop containing nucleotide triphosphate hydrolases"/>
    <property type="match status" value="1"/>
</dbReference>
<comment type="subunit">
    <text evidence="9">Part of the signal recognition particle protein translocation system, which is composed of SRP and FtsY.</text>
</comment>
<dbReference type="NCBIfam" id="TIGR00064">
    <property type="entry name" value="ftsY"/>
    <property type="match status" value="1"/>
</dbReference>
<dbReference type="GO" id="GO:0005886">
    <property type="term" value="C:plasma membrane"/>
    <property type="evidence" value="ECO:0007669"/>
    <property type="project" value="UniProtKB-SubCell"/>
</dbReference>
<dbReference type="GO" id="GO:0005047">
    <property type="term" value="F:signal recognition particle binding"/>
    <property type="evidence" value="ECO:0007669"/>
    <property type="project" value="TreeGrafter"/>
</dbReference>
<dbReference type="SMART" id="SM00963">
    <property type="entry name" value="SRP54_N"/>
    <property type="match status" value="1"/>
</dbReference>
<dbReference type="AlphaFoldDB" id="A0A2K9LV38"/>
<dbReference type="Pfam" id="PF00448">
    <property type="entry name" value="SRP54"/>
    <property type="match status" value="1"/>
</dbReference>
<dbReference type="PANTHER" id="PTHR43134:SF1">
    <property type="entry name" value="SIGNAL RECOGNITION PARTICLE RECEPTOR SUBUNIT ALPHA"/>
    <property type="match status" value="1"/>
</dbReference>
<evidence type="ECO:0000256" key="6">
    <source>
        <dbReference type="ARBA" id="ARBA00023136"/>
    </source>
</evidence>
<dbReference type="PROSITE" id="PS00300">
    <property type="entry name" value="SRP54"/>
    <property type="match status" value="1"/>
</dbReference>
<accession>A0A2K9LV38</accession>
<evidence type="ECO:0000313" key="12">
    <source>
        <dbReference type="Proteomes" id="UP000234790"/>
    </source>
</evidence>
<name>A0A2K9LV38_SPISQ</name>
<feature type="binding site" evidence="9">
    <location>
        <begin position="207"/>
        <end position="211"/>
    </location>
    <ligand>
        <name>GTP</name>
        <dbReference type="ChEBI" id="CHEBI:37565"/>
    </ligand>
</feature>
<evidence type="ECO:0000256" key="1">
    <source>
        <dbReference type="ARBA" id="ARBA00022475"/>
    </source>
</evidence>
<dbReference type="InterPro" id="IPR013822">
    <property type="entry name" value="Signal_recog_particl_SRP54_hlx"/>
</dbReference>
<dbReference type="GO" id="GO:0005737">
    <property type="term" value="C:cytoplasm"/>
    <property type="evidence" value="ECO:0007669"/>
    <property type="project" value="UniProtKB-SubCell"/>
</dbReference>
<comment type="function">
    <text evidence="9">Involved in targeting and insertion of nascent membrane proteins into the cytoplasmic membrane. Acts as a receptor for the complex formed by the signal recognition particle (SRP) and the ribosome-nascent chain (RNC).</text>
</comment>
<dbReference type="HAMAP" id="MF_00920">
    <property type="entry name" value="FtsY"/>
    <property type="match status" value="1"/>
</dbReference>
<gene>
    <name evidence="9 11" type="primary">ftsY</name>
    <name evidence="11" type="ORF">SMONO_v1c06410</name>
</gene>
<organism evidence="11 12">
    <name type="scientific">Spiroplasma monobiae MQ-1</name>
    <dbReference type="NCBI Taxonomy" id="1336748"/>
    <lineage>
        <taxon>Bacteria</taxon>
        <taxon>Bacillati</taxon>
        <taxon>Mycoplasmatota</taxon>
        <taxon>Mollicutes</taxon>
        <taxon>Entomoplasmatales</taxon>
        <taxon>Spiroplasmataceae</taxon>
        <taxon>Spiroplasma</taxon>
    </lineage>
</organism>
<feature type="domain" description="SRP54-type proteins GTP-binding" evidence="10">
    <location>
        <begin position="292"/>
        <end position="305"/>
    </location>
</feature>
<dbReference type="Gene3D" id="1.20.120.140">
    <property type="entry name" value="Signal recognition particle SRP54, nucleotide-binding domain"/>
    <property type="match status" value="1"/>
</dbReference>
<comment type="subcellular location">
    <subcellularLocation>
        <location evidence="9">Cell membrane</location>
        <topology evidence="9">Peripheral membrane protein</topology>
        <orientation evidence="9">Cytoplasmic side</orientation>
    </subcellularLocation>
    <subcellularLocation>
        <location evidence="9">Cytoplasm</location>
    </subcellularLocation>
</comment>
<keyword evidence="1 9" id="KW-1003">Cell membrane</keyword>
<comment type="similarity">
    <text evidence="9">Belongs to the GTP-binding SRP family. FtsY subfamily.</text>
</comment>
<keyword evidence="12" id="KW-1185">Reference proteome</keyword>
<keyword evidence="5 9" id="KW-0342">GTP-binding</keyword>
<keyword evidence="6 9" id="KW-0472">Membrane</keyword>
<evidence type="ECO:0000256" key="9">
    <source>
        <dbReference type="HAMAP-Rule" id="MF_00920"/>
    </source>
</evidence>
<dbReference type="InterPro" id="IPR027417">
    <property type="entry name" value="P-loop_NTPase"/>
</dbReference>
<keyword evidence="3 9" id="KW-0547">Nucleotide-binding</keyword>
<evidence type="ECO:0000259" key="10">
    <source>
        <dbReference type="PROSITE" id="PS00300"/>
    </source>
</evidence>
<protein>
    <recommendedName>
        <fullName evidence="9">Signal recognition particle receptor FtsY</fullName>
        <shortName evidence="9">SRP receptor</shortName>
        <ecNumber evidence="9">3.6.5.4</ecNumber>
    </recommendedName>
</protein>
<dbReference type="InterPro" id="IPR042101">
    <property type="entry name" value="SRP54_N_sf"/>
</dbReference>
<reference evidence="11 12" key="1">
    <citation type="submission" date="2017-12" db="EMBL/GenBank/DDBJ databases">
        <title>Complete genome sequence of Spiroplasma monobiae MQ-1 (ATCC 33825).</title>
        <authorList>
            <person name="Tsai Y.-M."/>
            <person name="Lo W.-S."/>
            <person name="Wu P.-S."/>
            <person name="Cho S.-T."/>
            <person name="Kuo C.-H."/>
        </authorList>
    </citation>
    <scope>NUCLEOTIDE SEQUENCE [LARGE SCALE GENOMIC DNA]</scope>
    <source>
        <strain evidence="11 12">MQ-1</strain>
    </source>
</reference>
<dbReference type="KEGG" id="smoo:SMONO_v1c06410"/>
<dbReference type="SUPFAM" id="SSF52540">
    <property type="entry name" value="P-loop containing nucleoside triphosphate hydrolases"/>
    <property type="match status" value="1"/>
</dbReference>
<evidence type="ECO:0000256" key="7">
    <source>
        <dbReference type="ARBA" id="ARBA00023170"/>
    </source>
</evidence>
<feature type="binding site" evidence="9">
    <location>
        <begin position="271"/>
        <end position="274"/>
    </location>
    <ligand>
        <name>GTP</name>
        <dbReference type="ChEBI" id="CHEBI:37565"/>
    </ligand>
</feature>
<dbReference type="GO" id="GO:0003924">
    <property type="term" value="F:GTPase activity"/>
    <property type="evidence" value="ECO:0007669"/>
    <property type="project" value="UniProtKB-UniRule"/>
</dbReference>
<dbReference type="CDD" id="cd17874">
    <property type="entry name" value="FtsY"/>
    <property type="match status" value="1"/>
</dbReference>
<dbReference type="InterPro" id="IPR036225">
    <property type="entry name" value="SRP/SRP_N"/>
</dbReference>